<evidence type="ECO:0000256" key="12">
    <source>
        <dbReference type="SAM" id="Phobius"/>
    </source>
</evidence>
<evidence type="ECO:0000256" key="9">
    <source>
        <dbReference type="ARBA" id="ARBA00023170"/>
    </source>
</evidence>
<dbReference type="InterPro" id="IPR003591">
    <property type="entry name" value="Leu-rich_rpt_typical-subtyp"/>
</dbReference>
<dbReference type="SMART" id="SM00255">
    <property type="entry name" value="TIR"/>
    <property type="match status" value="1"/>
</dbReference>
<evidence type="ECO:0000256" key="4">
    <source>
        <dbReference type="ARBA" id="ARBA00022692"/>
    </source>
</evidence>
<keyword evidence="3" id="KW-0433">Leucine-rich repeat</keyword>
<evidence type="ECO:0000256" key="3">
    <source>
        <dbReference type="ARBA" id="ARBA00022614"/>
    </source>
</evidence>
<evidence type="ECO:0000256" key="7">
    <source>
        <dbReference type="ARBA" id="ARBA00022989"/>
    </source>
</evidence>
<keyword evidence="6" id="KW-0677">Repeat</keyword>
<keyword evidence="7 12" id="KW-1133">Transmembrane helix</keyword>
<evidence type="ECO:0000259" key="14">
    <source>
        <dbReference type="PROSITE" id="PS50104"/>
    </source>
</evidence>
<evidence type="ECO:0000256" key="6">
    <source>
        <dbReference type="ARBA" id="ARBA00022737"/>
    </source>
</evidence>
<keyword evidence="9" id="KW-0675">Receptor</keyword>
<dbReference type="Pfam" id="PF13855">
    <property type="entry name" value="LRR_8"/>
    <property type="match status" value="2"/>
</dbReference>
<name>A0AAE1DE47_9GAST</name>
<keyword evidence="16" id="KW-1185">Reference proteome</keyword>
<evidence type="ECO:0000256" key="13">
    <source>
        <dbReference type="SAM" id="SignalP"/>
    </source>
</evidence>
<dbReference type="InterPro" id="IPR035897">
    <property type="entry name" value="Toll_tir_struct_dom_sf"/>
</dbReference>
<dbReference type="Pfam" id="PF13676">
    <property type="entry name" value="TIR_2"/>
    <property type="match status" value="1"/>
</dbReference>
<keyword evidence="8 12" id="KW-0472">Membrane</keyword>
<organism evidence="15 16">
    <name type="scientific">Elysia crispata</name>
    <name type="common">lettuce slug</name>
    <dbReference type="NCBI Taxonomy" id="231223"/>
    <lineage>
        <taxon>Eukaryota</taxon>
        <taxon>Metazoa</taxon>
        <taxon>Spiralia</taxon>
        <taxon>Lophotrochozoa</taxon>
        <taxon>Mollusca</taxon>
        <taxon>Gastropoda</taxon>
        <taxon>Heterobranchia</taxon>
        <taxon>Euthyneura</taxon>
        <taxon>Panpulmonata</taxon>
        <taxon>Sacoglossa</taxon>
        <taxon>Placobranchoidea</taxon>
        <taxon>Plakobranchidae</taxon>
        <taxon>Elysia</taxon>
    </lineage>
</organism>
<keyword evidence="5 13" id="KW-0732">Signal</keyword>
<evidence type="ECO:0000256" key="5">
    <source>
        <dbReference type="ARBA" id="ARBA00022729"/>
    </source>
</evidence>
<dbReference type="InterPro" id="IPR032675">
    <property type="entry name" value="LRR_dom_sf"/>
</dbReference>
<keyword evidence="4 12" id="KW-0812">Transmembrane</keyword>
<comment type="subcellular location">
    <subcellularLocation>
        <location evidence="1">Membrane</location>
        <topology evidence="1">Single-pass membrane protein</topology>
    </subcellularLocation>
</comment>
<evidence type="ECO:0000313" key="15">
    <source>
        <dbReference type="EMBL" id="KAK3766575.1"/>
    </source>
</evidence>
<dbReference type="GO" id="GO:0038023">
    <property type="term" value="F:signaling receptor activity"/>
    <property type="evidence" value="ECO:0007669"/>
    <property type="project" value="TreeGrafter"/>
</dbReference>
<proteinExistence type="inferred from homology"/>
<dbReference type="InterPro" id="IPR001611">
    <property type="entry name" value="Leu-rich_rpt"/>
</dbReference>
<dbReference type="SUPFAM" id="SSF52058">
    <property type="entry name" value="L domain-like"/>
    <property type="match status" value="2"/>
</dbReference>
<keyword evidence="10" id="KW-0325">Glycoprotein</keyword>
<evidence type="ECO:0000313" key="16">
    <source>
        <dbReference type="Proteomes" id="UP001283361"/>
    </source>
</evidence>
<protein>
    <recommendedName>
        <fullName evidence="14">TIR domain-containing protein</fullName>
    </recommendedName>
</protein>
<accession>A0AAE1DE47</accession>
<dbReference type="EMBL" id="JAWDGP010004208">
    <property type="protein sequence ID" value="KAK3766575.1"/>
    <property type="molecule type" value="Genomic_DNA"/>
</dbReference>
<dbReference type="GO" id="GO:0005886">
    <property type="term" value="C:plasma membrane"/>
    <property type="evidence" value="ECO:0007669"/>
    <property type="project" value="TreeGrafter"/>
</dbReference>
<feature type="domain" description="TIR" evidence="14">
    <location>
        <begin position="788"/>
        <end position="926"/>
    </location>
</feature>
<dbReference type="PANTHER" id="PTHR24365">
    <property type="entry name" value="TOLL-LIKE RECEPTOR"/>
    <property type="match status" value="1"/>
</dbReference>
<comment type="caution">
    <text evidence="15">The sequence shown here is derived from an EMBL/GenBank/DDBJ whole genome shotgun (WGS) entry which is preliminary data.</text>
</comment>
<comment type="similarity">
    <text evidence="2">Belongs to the Toll-like receptor family.</text>
</comment>
<evidence type="ECO:0000256" key="2">
    <source>
        <dbReference type="ARBA" id="ARBA00009634"/>
    </source>
</evidence>
<dbReference type="AlphaFoldDB" id="A0AAE1DE47"/>
<feature type="compositionally biased region" description="Polar residues" evidence="11">
    <location>
        <begin position="91"/>
        <end position="101"/>
    </location>
</feature>
<dbReference type="InterPro" id="IPR000157">
    <property type="entry name" value="TIR_dom"/>
</dbReference>
<dbReference type="Gene3D" id="3.40.50.10140">
    <property type="entry name" value="Toll/interleukin-1 receptor homology (TIR) domain"/>
    <property type="match status" value="1"/>
</dbReference>
<dbReference type="PROSITE" id="PS50104">
    <property type="entry name" value="TIR"/>
    <property type="match status" value="1"/>
</dbReference>
<evidence type="ECO:0000256" key="11">
    <source>
        <dbReference type="SAM" id="MobiDB-lite"/>
    </source>
</evidence>
<sequence length="933" mass="106340">MNFLCFINLATSLAYFLLEQVDARGVVSMEISRSAPVGGANMAQAYDTDRQNIPSKEIAGPSTENIYDSPWFPECSVCDELLPPPERDSANAGNQNDQWPSQPKLRAAPRGEECCKMNGTEADCRHCSLTTIPNSLPPEITHLLMGHNAITDKSLSRGAFQRYGQLTLLSLSFNLITSLADGIFEGMPSLRCLCLQFNNIKMDNTLNSSLAFQPLAGSLVYLRLNGFNKNTTNINLMYPSYALSFLSKLKYLFIDGIPFAKFENPQRLLTNLTHLGMLGFRSGYCNLTGLQSNAFEFDTLTHLNISDCNLQGSYVNRSAFENLQSLHSLTISNNFQLGIQTVGEMMHGQRKNKNLKMLTMQRINPRFTPCIVVYKTTLRYFKHTGLEIIDATDNEIEIIQRGALQMLPKTLKVLNMKANEIIFGDYIQDLATLTELTDLKLEGSEQPYRFPHMYPNDFLSKCMRKKANVAQISNSEASPSPVHQRSYIKSIPIPPKLFKIYMRGNGMAYTLDDITFSTPNALVSADLSRNVFKKLLGPIRGLDNLSILQMDNCDIQFISNEFFSFFPSLSHLSLFQNHLGKSLSNDTNGDVFKNLKNLTLLVLSENNIYRLYPPSFKNMAKIKHLDLTQNRLGKVEFFISHMKSLLTLNLKANEIQRLSRETMAEFDEISKGRDRPLINLSFNPISCDCDSLDFLEWLTDTGQVNRSYPGDYYFCNMIIQPNGYGEVIQKLRRECIKHDTLFVVVVSATMVVMVAIAIVLAYRFRWTLRYWYHAAKLNFQPVISPDNFDFDVFVSYSDEDDFVEEELIPRLQDEFNFRVMMHGLCFPAGAHITDSIHMAVTTSRKTLVVITKNMLRSHWCNYELMMARREAIRRGRQVLVFLFLEDLANSEMTSNIASYIRESTYLAYPPNSRYRSVFWRKLADDLNADLPFT</sequence>
<feature type="region of interest" description="Disordered" evidence="11">
    <location>
        <begin position="83"/>
        <end position="105"/>
    </location>
</feature>
<feature type="transmembrane region" description="Helical" evidence="12">
    <location>
        <begin position="741"/>
        <end position="762"/>
    </location>
</feature>
<evidence type="ECO:0000256" key="1">
    <source>
        <dbReference type="ARBA" id="ARBA00004167"/>
    </source>
</evidence>
<dbReference type="GO" id="GO:0007165">
    <property type="term" value="P:signal transduction"/>
    <property type="evidence" value="ECO:0007669"/>
    <property type="project" value="InterPro"/>
</dbReference>
<feature type="chain" id="PRO_5042287604" description="TIR domain-containing protein" evidence="13">
    <location>
        <begin position="24"/>
        <end position="933"/>
    </location>
</feature>
<dbReference type="SUPFAM" id="SSF52200">
    <property type="entry name" value="Toll/Interleukin receptor TIR domain"/>
    <property type="match status" value="1"/>
</dbReference>
<dbReference type="SMART" id="SM00369">
    <property type="entry name" value="LRR_TYP"/>
    <property type="match status" value="6"/>
</dbReference>
<dbReference type="PANTHER" id="PTHR24365:SF541">
    <property type="entry name" value="PROTEIN TOLL-RELATED"/>
    <property type="match status" value="1"/>
</dbReference>
<evidence type="ECO:0000256" key="8">
    <source>
        <dbReference type="ARBA" id="ARBA00023136"/>
    </source>
</evidence>
<evidence type="ECO:0000256" key="10">
    <source>
        <dbReference type="ARBA" id="ARBA00023180"/>
    </source>
</evidence>
<reference evidence="15" key="1">
    <citation type="journal article" date="2023" name="G3 (Bethesda)">
        <title>A reference genome for the long-term kleptoplast-retaining sea slug Elysia crispata morphotype clarki.</title>
        <authorList>
            <person name="Eastman K.E."/>
            <person name="Pendleton A.L."/>
            <person name="Shaikh M.A."/>
            <person name="Suttiyut T."/>
            <person name="Ogas R."/>
            <person name="Tomko P."/>
            <person name="Gavelis G."/>
            <person name="Widhalm J.R."/>
            <person name="Wisecaver J.H."/>
        </authorList>
    </citation>
    <scope>NUCLEOTIDE SEQUENCE</scope>
    <source>
        <strain evidence="15">ECLA1</strain>
    </source>
</reference>
<dbReference type="Gene3D" id="3.80.10.10">
    <property type="entry name" value="Ribonuclease Inhibitor"/>
    <property type="match status" value="3"/>
</dbReference>
<gene>
    <name evidence="15" type="ORF">RRG08_042356</name>
</gene>
<feature type="signal peptide" evidence="13">
    <location>
        <begin position="1"/>
        <end position="23"/>
    </location>
</feature>
<dbReference type="Proteomes" id="UP001283361">
    <property type="component" value="Unassembled WGS sequence"/>
</dbReference>